<protein>
    <submittedName>
        <fullName evidence="3">Minor tail protein</fullName>
    </submittedName>
</protein>
<dbReference type="Pfam" id="PF10145">
    <property type="entry name" value="PhageMin_Tail"/>
    <property type="match status" value="1"/>
</dbReference>
<evidence type="ECO:0000256" key="1">
    <source>
        <dbReference type="SAM" id="MobiDB-lite"/>
    </source>
</evidence>
<proteinExistence type="predicted"/>
<accession>A0A4R6RUA7</accession>
<dbReference type="InterPro" id="IPR010090">
    <property type="entry name" value="Phage_tape_meas"/>
</dbReference>
<sequence length="983" mass="102149">MALMVGEIQALITADASKFKQETDKALATGKKFRSDASRPVEINGDGKPFADTLNKADANWMKTVQSIGGKHAALTADDKVSPVLKAVNAQDLPDKSVALNADDNASPAVDKIKREQIPAKKVPVEVDDQTAEGTAKIGESLTKWAAGLGLGALIAKGIATGLDISDARTALQNQMGLSTQDAERYGALAGKVYADGFAESRDQVVEAISSASSNFAGFMQLTEDAQDAVAKAGIRIANVFGQDVTGVMRAAGAMVASHLAPDIQTAMDTITTGLQSAANKSDDLLDTFNEYSPFFAKVGLSASESLGLMNAAILAGARDSDQAADAIKEFTLRATDGSATTADGFNSIGLSAQEMSAAIAAGGDSAHGAFIKTLAGLQSIQDPLERNRIGVELMGSQWEDAFNNALPAMDLTKIGMDNIAGSTDRLHTSSSQMFSVIMRGFQEWAPAVGGVVLALGALPGAFGTVKDVATSTWEKVTTGLTNLNSKMGSGWKTAGLLAGGFGVAGLAAAAVSIGIGELVDQNERAAQAEAEHQQRVQALAAALRESNGAIDDNVRAIAAKNLAETQVEGGKTMLEIARETGVALPDLTDAYLGNADAIERVRAAGNKWAADQLNGAGSGEDAMSRARTIADYTSKVNGLNGEFNDGVQAEKNLAAATKEGNSAQQQAAAATEHHTQALKELQDLQLGFADKNLAYRSSVAQLGDAQQRLADATKAQADALKAHGKNSAEYKQASADAAEASRGAESAMLGEVRAAGELAKAENAGKDQKVIDAAVTKAQTAEIIKLAEASGNHAPLALRQMIASLDATSLAALGVTRKVTNTGDAIYELPDGKTVTIKASDFASGTLDNVANKVNSLHDKTVTVKVKADMAGFYHSVNAAGQQFGVPFYAKGTDYHPGGLAVVGEHGPELLNLPKGSQVIPAAPTRDLMRPSVSSTTSTATSTTHTDRSRHVTYNIEQGLAPHEVVRVIKRYEAEQMALYGP</sequence>
<gene>
    <name evidence="3" type="ORF">EV186_11061</name>
</gene>
<feature type="region of interest" description="Disordered" evidence="1">
    <location>
        <begin position="929"/>
        <end position="949"/>
    </location>
</feature>
<evidence type="ECO:0000259" key="2">
    <source>
        <dbReference type="Pfam" id="PF10145"/>
    </source>
</evidence>
<reference evidence="3 4" key="1">
    <citation type="submission" date="2019-03" db="EMBL/GenBank/DDBJ databases">
        <title>Genomic Encyclopedia of Type Strains, Phase IV (KMG-IV): sequencing the most valuable type-strain genomes for metagenomic binning, comparative biology and taxonomic classification.</title>
        <authorList>
            <person name="Goeker M."/>
        </authorList>
    </citation>
    <scope>NUCLEOTIDE SEQUENCE [LARGE SCALE GENOMIC DNA]</scope>
    <source>
        <strain evidence="3 4">DSM 45361</strain>
    </source>
</reference>
<dbReference type="Proteomes" id="UP000295444">
    <property type="component" value="Unassembled WGS sequence"/>
</dbReference>
<dbReference type="AlphaFoldDB" id="A0A4R6RUA7"/>
<dbReference type="RefSeq" id="WP_133854055.1">
    <property type="nucleotide sequence ID" value="NZ_SNXZ01000010.1"/>
</dbReference>
<evidence type="ECO:0000313" key="3">
    <source>
        <dbReference type="EMBL" id="TDP90521.1"/>
    </source>
</evidence>
<comment type="caution">
    <text evidence="3">The sequence shown here is derived from an EMBL/GenBank/DDBJ whole genome shotgun (WGS) entry which is preliminary data.</text>
</comment>
<name>A0A4R6RUA7_LABRH</name>
<organism evidence="3 4">
    <name type="scientific">Labedaea rhizosphaerae</name>
    <dbReference type="NCBI Taxonomy" id="598644"/>
    <lineage>
        <taxon>Bacteria</taxon>
        <taxon>Bacillati</taxon>
        <taxon>Actinomycetota</taxon>
        <taxon>Actinomycetes</taxon>
        <taxon>Pseudonocardiales</taxon>
        <taxon>Pseudonocardiaceae</taxon>
        <taxon>Labedaea</taxon>
    </lineage>
</organism>
<evidence type="ECO:0000313" key="4">
    <source>
        <dbReference type="Proteomes" id="UP000295444"/>
    </source>
</evidence>
<dbReference type="EMBL" id="SNXZ01000010">
    <property type="protein sequence ID" value="TDP90521.1"/>
    <property type="molecule type" value="Genomic_DNA"/>
</dbReference>
<keyword evidence="4" id="KW-1185">Reference proteome</keyword>
<feature type="compositionally biased region" description="Low complexity" evidence="1">
    <location>
        <begin position="933"/>
        <end position="945"/>
    </location>
</feature>
<dbReference type="OrthoDB" id="3765294at2"/>
<feature type="domain" description="Phage tail tape measure protein" evidence="2">
    <location>
        <begin position="197"/>
        <end position="396"/>
    </location>
</feature>